<dbReference type="InterPro" id="IPR004869">
    <property type="entry name" value="MMPL_dom"/>
</dbReference>
<dbReference type="GO" id="GO:0005886">
    <property type="term" value="C:plasma membrane"/>
    <property type="evidence" value="ECO:0007669"/>
    <property type="project" value="UniProtKB-SubCell"/>
</dbReference>
<evidence type="ECO:0000256" key="5">
    <source>
        <dbReference type="ARBA" id="ARBA00023136"/>
    </source>
</evidence>
<feature type="transmembrane region" description="Helical" evidence="6">
    <location>
        <begin position="286"/>
        <end position="305"/>
    </location>
</feature>
<dbReference type="OrthoDB" id="9176717at2"/>
<dbReference type="EMBL" id="PUGF01000028">
    <property type="protein sequence ID" value="PRC91150.1"/>
    <property type="molecule type" value="Genomic_DNA"/>
</dbReference>
<sequence>MTINLTLLEVVNGENKTLTQTQAQIKPQPQLHPKLGLVERFIEPILFNFRLPVLIFFLLASILFAYEAAQLRPDASFQKMVPIFHPYIANYLKYENELRPLGNVVRIAVENKNGDIYSKEYLDTLKKITDEVFYVPGVDRGNLKSLWTPNVNWMEVTEAGMTGGQIIPQGFDGTPEKIEQVRTNIVRSGRIGSLVAADGHSTIVLVPLLETDPDTGAKLNYGQFSERLETLIRQKYETKDIKIHITGFAKVVGDLIHGAKAIGVFFAIAFVLTILLLLAYSRCWRSTSVTILCCSLAVIWQLGIVRMLGFGLDPYSILVPFLTFAIGVSHAVQNINTMAAARLTGSSNVDTAKLTFRQLFIPGSVALLCDAVGFSTLLVIKIGVIQELAISASIGVAVIILTKMFLLPILMSYVGVSDACLRHQAKKQGSQHRAAHFLSRFAEPRFAWVAVLGAALLLGVAWNISRDLKIGDLDAGAPELRPDSQYNRDNAYISAHYSTSPDVFVVMVKTPANECGSYPVAEVVDRFQWEMEQVAGVESTTSLFSGMKKVIAATNGGDLRWQALSRNRFVSNAAHRMLPSELYSNDCSMLPVLIFLTDHKADTLTRIAKAAENFAAANNDATVQFLLAAGNSGIEAATNKVIKQAEPQMLMLVYGIVALLVLWEFRSWRVTLCIMLPLYITSVLCEAIMAKLGLGVKVATLPVIALGIGIGVDYGIYIYNRIQHFLDQGLLLKAAYFETLKSTGAAVALTGVTLSLGVLTWVWSDIKFQADMGLLLTFMFLWNMVGAIVMIPALAALLVPQRPGLISLKRIT</sequence>
<keyword evidence="5 6" id="KW-0472">Membrane</keyword>
<evidence type="ECO:0000256" key="2">
    <source>
        <dbReference type="ARBA" id="ARBA00022475"/>
    </source>
</evidence>
<keyword evidence="4 6" id="KW-1133">Transmembrane helix</keyword>
<feature type="transmembrane region" description="Helical" evidence="6">
    <location>
        <begin position="359"/>
        <end position="380"/>
    </location>
</feature>
<dbReference type="PANTHER" id="PTHR33406">
    <property type="entry name" value="MEMBRANE PROTEIN MJ1562-RELATED"/>
    <property type="match status" value="1"/>
</dbReference>
<dbReference type="SUPFAM" id="SSF82866">
    <property type="entry name" value="Multidrug efflux transporter AcrB transmembrane domain"/>
    <property type="match status" value="2"/>
</dbReference>
<accession>A0A2S9GTW5</accession>
<dbReference type="Gene3D" id="1.20.1640.10">
    <property type="entry name" value="Multidrug efflux transporter AcrB transmembrane domain"/>
    <property type="match status" value="2"/>
</dbReference>
<dbReference type="Pfam" id="PF03176">
    <property type="entry name" value="MMPL"/>
    <property type="match status" value="2"/>
</dbReference>
<comment type="caution">
    <text evidence="8">The sequence shown here is derived from an EMBL/GenBank/DDBJ whole genome shotgun (WGS) entry which is preliminary data.</text>
</comment>
<evidence type="ECO:0000256" key="1">
    <source>
        <dbReference type="ARBA" id="ARBA00004651"/>
    </source>
</evidence>
<dbReference type="AlphaFoldDB" id="A0A2S9GTW5"/>
<feature type="transmembrane region" description="Helical" evidence="6">
    <location>
        <begin position="446"/>
        <end position="464"/>
    </location>
</feature>
<feature type="transmembrane region" description="Helical" evidence="6">
    <location>
        <begin position="674"/>
        <end position="694"/>
    </location>
</feature>
<evidence type="ECO:0000313" key="8">
    <source>
        <dbReference type="EMBL" id="PRC91150.1"/>
    </source>
</evidence>
<evidence type="ECO:0000256" key="3">
    <source>
        <dbReference type="ARBA" id="ARBA00022692"/>
    </source>
</evidence>
<feature type="transmembrane region" description="Helical" evidence="6">
    <location>
        <begin position="701"/>
        <end position="722"/>
    </location>
</feature>
<evidence type="ECO:0000256" key="6">
    <source>
        <dbReference type="SAM" id="Phobius"/>
    </source>
</evidence>
<dbReference type="InterPro" id="IPR050545">
    <property type="entry name" value="Mycobact_MmpL"/>
</dbReference>
<feature type="transmembrane region" description="Helical" evidence="6">
    <location>
        <begin position="742"/>
        <end position="763"/>
    </location>
</feature>
<keyword evidence="2" id="KW-1003">Cell membrane</keyword>
<feature type="transmembrane region" description="Helical" evidence="6">
    <location>
        <begin position="261"/>
        <end position="280"/>
    </location>
</feature>
<feature type="transmembrane region" description="Helical" evidence="6">
    <location>
        <begin position="775"/>
        <end position="799"/>
    </location>
</feature>
<protein>
    <submittedName>
        <fullName evidence="8">MMPL family</fullName>
    </submittedName>
</protein>
<dbReference type="RefSeq" id="WP_105533884.1">
    <property type="nucleotide sequence ID" value="NZ_PUGF01000028.1"/>
</dbReference>
<feature type="transmembrane region" description="Helical" evidence="6">
    <location>
        <begin position="649"/>
        <end position="668"/>
    </location>
</feature>
<feature type="transmembrane region" description="Helical" evidence="6">
    <location>
        <begin position="317"/>
        <end position="339"/>
    </location>
</feature>
<reference evidence="8 9" key="1">
    <citation type="submission" date="2018-02" db="EMBL/GenBank/DDBJ databases">
        <title>Solimicrobium silvestre gen. nov., sp. nov., isolated from alpine forest soil.</title>
        <authorList>
            <person name="Margesin R."/>
            <person name="Albuquerque L."/>
            <person name="Zhang D.-C."/>
            <person name="Froufe H.J.C."/>
            <person name="Severino R."/>
            <person name="Roxo I."/>
            <person name="Egas C."/>
            <person name="Da Costa M.S."/>
        </authorList>
    </citation>
    <scope>NUCLEOTIDE SEQUENCE [LARGE SCALE GENOMIC DNA]</scope>
    <source>
        <strain evidence="8 9">S20-91</strain>
    </source>
</reference>
<comment type="subcellular location">
    <subcellularLocation>
        <location evidence="1">Cell membrane</location>
        <topology evidence="1">Multi-pass membrane protein</topology>
    </subcellularLocation>
</comment>
<name>A0A2S9GTW5_9BURK</name>
<feature type="transmembrane region" description="Helical" evidence="6">
    <location>
        <begin position="392"/>
        <end position="414"/>
    </location>
</feature>
<feature type="domain" description="Membrane transport protein MMPL" evidence="7">
    <location>
        <begin position="501"/>
        <end position="798"/>
    </location>
</feature>
<gene>
    <name evidence="8" type="ORF">S2091_4151</name>
</gene>
<feature type="domain" description="Membrane transport protein MMPL" evidence="7">
    <location>
        <begin position="194"/>
        <end position="423"/>
    </location>
</feature>
<feature type="transmembrane region" description="Helical" evidence="6">
    <location>
        <begin position="45"/>
        <end position="66"/>
    </location>
</feature>
<dbReference type="Proteomes" id="UP000237839">
    <property type="component" value="Unassembled WGS sequence"/>
</dbReference>
<keyword evidence="3 6" id="KW-0812">Transmembrane</keyword>
<keyword evidence="9" id="KW-1185">Reference proteome</keyword>
<evidence type="ECO:0000313" key="9">
    <source>
        <dbReference type="Proteomes" id="UP000237839"/>
    </source>
</evidence>
<evidence type="ECO:0000259" key="7">
    <source>
        <dbReference type="Pfam" id="PF03176"/>
    </source>
</evidence>
<proteinExistence type="predicted"/>
<dbReference type="PANTHER" id="PTHR33406:SF10">
    <property type="entry name" value="SSD DOMAIN-CONTAINING PROTEIN"/>
    <property type="match status" value="1"/>
</dbReference>
<organism evidence="8 9">
    <name type="scientific">Solimicrobium silvestre</name>
    <dbReference type="NCBI Taxonomy" id="2099400"/>
    <lineage>
        <taxon>Bacteria</taxon>
        <taxon>Pseudomonadati</taxon>
        <taxon>Pseudomonadota</taxon>
        <taxon>Betaproteobacteria</taxon>
        <taxon>Burkholderiales</taxon>
        <taxon>Oxalobacteraceae</taxon>
        <taxon>Solimicrobium</taxon>
    </lineage>
</organism>
<evidence type="ECO:0000256" key="4">
    <source>
        <dbReference type="ARBA" id="ARBA00022989"/>
    </source>
</evidence>